<feature type="compositionally biased region" description="Pro residues" evidence="1">
    <location>
        <begin position="1"/>
        <end position="18"/>
    </location>
</feature>
<dbReference type="Proteomes" id="UP000671836">
    <property type="component" value="Chromosome"/>
</dbReference>
<feature type="transmembrane region" description="Helical" evidence="2">
    <location>
        <begin position="156"/>
        <end position="176"/>
    </location>
</feature>
<accession>A0ABX7RKB6</accession>
<dbReference type="EMBL" id="CP071595">
    <property type="protein sequence ID" value="QSY47288.1"/>
    <property type="molecule type" value="Genomic_DNA"/>
</dbReference>
<keyword evidence="4" id="KW-1185">Reference proteome</keyword>
<feature type="compositionally biased region" description="Pro residues" evidence="1">
    <location>
        <begin position="59"/>
        <end position="95"/>
    </location>
</feature>
<dbReference type="SUPFAM" id="SSF50998">
    <property type="entry name" value="Quinoprotein alcohol dehydrogenase-like"/>
    <property type="match status" value="1"/>
</dbReference>
<dbReference type="Gene3D" id="2.130.10.10">
    <property type="entry name" value="YVTN repeat-like/Quinoprotein amine dehydrogenase"/>
    <property type="match status" value="1"/>
</dbReference>
<keyword evidence="2" id="KW-0812">Transmembrane</keyword>
<protein>
    <submittedName>
        <fullName evidence="3">PQQ-binding-like beta-propeller repeat protein</fullName>
    </submittedName>
</protein>
<feature type="region of interest" description="Disordered" evidence="1">
    <location>
        <begin position="179"/>
        <end position="209"/>
    </location>
</feature>
<name>A0ABX7RKB6_9ACTN</name>
<dbReference type="InterPro" id="IPR011047">
    <property type="entry name" value="Quinoprotein_ADH-like_sf"/>
</dbReference>
<evidence type="ECO:0000256" key="2">
    <source>
        <dbReference type="SAM" id="Phobius"/>
    </source>
</evidence>
<organism evidence="3 4">
    <name type="scientific">Streptomyces griseocarneus</name>
    <dbReference type="NCBI Taxonomy" id="51201"/>
    <lineage>
        <taxon>Bacteria</taxon>
        <taxon>Bacillati</taxon>
        <taxon>Actinomycetota</taxon>
        <taxon>Actinomycetes</taxon>
        <taxon>Kitasatosporales</taxon>
        <taxon>Streptomycetaceae</taxon>
        <taxon>Streptomyces</taxon>
    </lineage>
</organism>
<dbReference type="RefSeq" id="WP_207555111.1">
    <property type="nucleotide sequence ID" value="NZ_CP071595.1"/>
</dbReference>
<dbReference type="InterPro" id="IPR015943">
    <property type="entry name" value="WD40/YVTN_repeat-like_dom_sf"/>
</dbReference>
<sequence>MSQPPQPPQPPQGPPVPPGGGFGAPQAPPPGFGAPPQVPPAPPGAPAQPPAQPGYGYPQTPPPGAASQGPPLPPPPPGAPPAPPGAPQAPPPPPGGYGYPAQPGPGVPGRPDMPTQAFGAAPPPAQQQFGMYPPTAQFPSGAPGGAPDGKARQRMMIIIAAVVALVLVAGAGFFFLTKGGDKDDEAKGGGSNSQDSGKQGADGGKPAPKTVDGKLLFSVESPKVDDLITVKGMWVSDKAFAKADVYKINGYGLSGGQKWEYPLDGELCWGSKQTSPDGKIALVVKDGKPNAEHKYGGPCTQVVVLDINTGKKVWQQTVKDGDRDVIFDEVTIGGGTVAAGGIRGGAAWTLADGKELWKPKGGESCRDDGYGGGSKLVAVRRCGDYGKPQMLVQTVNPQSGAIQSEYKVPAGLSYVHVASTDPLVIAVDAGDSTGSAASDFLVIDDSAKEGKLRSKISTQNGKFTPKCPATDVEGCQKLAVTKDTLYLPTEDHQSGDSQQPGRINEIVGFDLATGQSKGKTDGVPGSTLVPLGLDKDGYPIGYQEPTYRKGGSVVRIDPKTFKTDVLLRNPDSSAETEGRLSPSIHQGLWAQGRLYLGGSYANKPSSYSLGKDYLTMVFGGS</sequence>
<evidence type="ECO:0000256" key="1">
    <source>
        <dbReference type="SAM" id="MobiDB-lite"/>
    </source>
</evidence>
<evidence type="ECO:0000313" key="4">
    <source>
        <dbReference type="Proteomes" id="UP000671836"/>
    </source>
</evidence>
<feature type="compositionally biased region" description="Pro residues" evidence="1">
    <location>
        <begin position="26"/>
        <end position="52"/>
    </location>
</feature>
<gene>
    <name evidence="3" type="ORF">J3S04_18145</name>
</gene>
<feature type="region of interest" description="Disordered" evidence="1">
    <location>
        <begin position="1"/>
        <end position="149"/>
    </location>
</feature>
<keyword evidence="2" id="KW-0472">Membrane</keyword>
<keyword evidence="2" id="KW-1133">Transmembrane helix</keyword>
<feature type="compositionally biased region" description="Low complexity" evidence="1">
    <location>
        <begin position="114"/>
        <end position="130"/>
    </location>
</feature>
<proteinExistence type="predicted"/>
<evidence type="ECO:0000313" key="3">
    <source>
        <dbReference type="EMBL" id="QSY47288.1"/>
    </source>
</evidence>
<reference evidence="3 4" key="1">
    <citation type="submission" date="2021-03" db="EMBL/GenBank/DDBJ databases">
        <title>Streptomyces strains.</title>
        <authorList>
            <person name="Lund M.B."/>
            <person name="Toerring T."/>
        </authorList>
    </citation>
    <scope>NUCLEOTIDE SEQUENCE [LARGE SCALE GENOMIC DNA]</scope>
    <source>
        <strain evidence="3 4">KCC S-1010</strain>
    </source>
</reference>